<evidence type="ECO:0000256" key="6">
    <source>
        <dbReference type="HAMAP-Rule" id="MF_00740"/>
    </source>
</evidence>
<feature type="domain" description="Metalloenzyme" evidence="8">
    <location>
        <begin position="8"/>
        <end position="378"/>
    </location>
</feature>
<evidence type="ECO:0000313" key="9">
    <source>
        <dbReference type="EMBL" id="SEN33789.1"/>
    </source>
</evidence>
<comment type="function">
    <text evidence="6">Isomerase that catalyzes the conversion of deoxy-ribose 1-phosphate (dRib-1-P) and ribose 1-phosphate (Rib-1-P) to deoxy-ribose 5-phosphate (dRib-5-P) and ribose 5-phosphate (Rib-5-P), respectively.</text>
</comment>
<keyword evidence="3 6" id="KW-0479">Metal-binding</keyword>
<dbReference type="EC" id="5.4.2.7" evidence="6 7"/>
<dbReference type="HAMAP" id="MF_00740">
    <property type="entry name" value="Phosphopentomut"/>
    <property type="match status" value="1"/>
</dbReference>
<evidence type="ECO:0000313" key="10">
    <source>
        <dbReference type="Proteomes" id="UP000199512"/>
    </source>
</evidence>
<keyword evidence="5 6" id="KW-0413">Isomerase</keyword>
<dbReference type="GO" id="GO:0043094">
    <property type="term" value="P:metabolic compound salvage"/>
    <property type="evidence" value="ECO:0007669"/>
    <property type="project" value="UniProtKB-UniRule"/>
</dbReference>
<dbReference type="Gene3D" id="3.30.70.1250">
    <property type="entry name" value="Phosphopentomutase"/>
    <property type="match status" value="1"/>
</dbReference>
<keyword evidence="4 6" id="KW-0464">Manganese</keyword>
<proteinExistence type="inferred from homology"/>
<dbReference type="UniPathway" id="UPA00087">
    <property type="reaction ID" value="UER00173"/>
</dbReference>
<feature type="binding site" evidence="6">
    <location>
        <position position="16"/>
    </location>
    <ligand>
        <name>Mn(2+)</name>
        <dbReference type="ChEBI" id="CHEBI:29035"/>
        <label>1</label>
    </ligand>
</feature>
<comment type="catalytic activity">
    <reaction evidence="6">
        <text>2-deoxy-alpha-D-ribose 1-phosphate = 2-deoxy-D-ribose 5-phosphate</text>
        <dbReference type="Rhea" id="RHEA:27658"/>
        <dbReference type="ChEBI" id="CHEBI:57259"/>
        <dbReference type="ChEBI" id="CHEBI:62877"/>
        <dbReference type="EC" id="5.4.2.7"/>
    </reaction>
</comment>
<comment type="cofactor">
    <cofactor evidence="6">
        <name>Mn(2+)</name>
        <dbReference type="ChEBI" id="CHEBI:29035"/>
    </cofactor>
    <text evidence="6">Binds 2 manganese ions.</text>
</comment>
<dbReference type="OrthoDB" id="9769930at2"/>
<comment type="catalytic activity">
    <reaction evidence="6">
        <text>alpha-D-ribose 1-phosphate = D-ribose 5-phosphate</text>
        <dbReference type="Rhea" id="RHEA:18793"/>
        <dbReference type="ChEBI" id="CHEBI:57720"/>
        <dbReference type="ChEBI" id="CHEBI:78346"/>
        <dbReference type="EC" id="5.4.2.7"/>
    </reaction>
</comment>
<dbReference type="NCBIfam" id="NF003766">
    <property type="entry name" value="PRK05362.1"/>
    <property type="match status" value="1"/>
</dbReference>
<dbReference type="SUPFAM" id="SSF53649">
    <property type="entry name" value="Alkaline phosphatase-like"/>
    <property type="match status" value="1"/>
</dbReference>
<evidence type="ECO:0000256" key="3">
    <source>
        <dbReference type="ARBA" id="ARBA00022723"/>
    </source>
</evidence>
<dbReference type="AlphaFoldDB" id="A0A1H8FQ47"/>
<dbReference type="InterPro" id="IPR006124">
    <property type="entry name" value="Metalloenzyme"/>
</dbReference>
<dbReference type="InterPro" id="IPR010045">
    <property type="entry name" value="DeoB"/>
</dbReference>
<feature type="binding site" evidence="6">
    <location>
        <position position="341"/>
    </location>
    <ligand>
        <name>Mn(2+)</name>
        <dbReference type="ChEBI" id="CHEBI:29035"/>
        <label>2</label>
    </ligand>
</feature>
<feature type="binding site" evidence="6">
    <location>
        <position position="329"/>
    </location>
    <ligand>
        <name>Mn(2+)</name>
        <dbReference type="ChEBI" id="CHEBI:29035"/>
        <label>1</label>
    </ligand>
</feature>
<dbReference type="GO" id="GO:0006018">
    <property type="term" value="P:2-deoxyribose 1-phosphate catabolic process"/>
    <property type="evidence" value="ECO:0007669"/>
    <property type="project" value="UniProtKB-UniRule"/>
</dbReference>
<dbReference type="GO" id="GO:0009117">
    <property type="term" value="P:nucleotide metabolic process"/>
    <property type="evidence" value="ECO:0007669"/>
    <property type="project" value="UniProtKB-UniRule"/>
</dbReference>
<dbReference type="PANTHER" id="PTHR21110:SF0">
    <property type="entry name" value="PHOSPHOPENTOMUTASE"/>
    <property type="match status" value="1"/>
</dbReference>
<feature type="binding site" evidence="6">
    <location>
        <position position="288"/>
    </location>
    <ligand>
        <name>Mn(2+)</name>
        <dbReference type="ChEBI" id="CHEBI:29035"/>
        <label>2</label>
    </ligand>
</feature>
<dbReference type="InterPro" id="IPR017850">
    <property type="entry name" value="Alkaline_phosphatase_core_sf"/>
</dbReference>
<keyword evidence="2 6" id="KW-0963">Cytoplasm</keyword>
<evidence type="ECO:0000256" key="7">
    <source>
        <dbReference type="NCBIfam" id="TIGR01696"/>
    </source>
</evidence>
<dbReference type="GO" id="GO:0030145">
    <property type="term" value="F:manganese ion binding"/>
    <property type="evidence" value="ECO:0007669"/>
    <property type="project" value="UniProtKB-UniRule"/>
</dbReference>
<organism evidence="9 10">
    <name type="scientific">Peptostreptococcus russellii</name>
    <dbReference type="NCBI Taxonomy" id="215200"/>
    <lineage>
        <taxon>Bacteria</taxon>
        <taxon>Bacillati</taxon>
        <taxon>Bacillota</taxon>
        <taxon>Clostridia</taxon>
        <taxon>Peptostreptococcales</taxon>
        <taxon>Peptostreptococcaceae</taxon>
        <taxon>Peptostreptococcus</taxon>
    </lineage>
</organism>
<dbReference type="RefSeq" id="WP_091974248.1">
    <property type="nucleotide sequence ID" value="NZ_FODF01000002.1"/>
</dbReference>
<comment type="similarity">
    <text evidence="1 6">Belongs to the phosphopentomutase family.</text>
</comment>
<accession>A0A1H8FQ47</accession>
<dbReference type="GO" id="GO:0005829">
    <property type="term" value="C:cytosol"/>
    <property type="evidence" value="ECO:0007669"/>
    <property type="project" value="TreeGrafter"/>
</dbReference>
<protein>
    <recommendedName>
        <fullName evidence="6 7">Phosphopentomutase</fullName>
        <ecNumber evidence="6 7">5.4.2.7</ecNumber>
    </recommendedName>
    <alternativeName>
        <fullName evidence="6">Phosphodeoxyribomutase</fullName>
    </alternativeName>
</protein>
<dbReference type="EMBL" id="FODF01000002">
    <property type="protein sequence ID" value="SEN33789.1"/>
    <property type="molecule type" value="Genomic_DNA"/>
</dbReference>
<dbReference type="NCBIfam" id="TIGR01696">
    <property type="entry name" value="deoB"/>
    <property type="match status" value="1"/>
</dbReference>
<comment type="subcellular location">
    <subcellularLocation>
        <location evidence="6">Cytoplasm</location>
    </subcellularLocation>
</comment>
<dbReference type="GO" id="GO:0006015">
    <property type="term" value="P:5-phosphoribose 1-diphosphate biosynthetic process"/>
    <property type="evidence" value="ECO:0007669"/>
    <property type="project" value="UniProtKB-UniPathway"/>
</dbReference>
<dbReference type="STRING" id="215200.SAMN05216454_102203"/>
<evidence type="ECO:0000256" key="2">
    <source>
        <dbReference type="ARBA" id="ARBA00022490"/>
    </source>
</evidence>
<dbReference type="PIRSF" id="PIRSF001491">
    <property type="entry name" value="Ppentomutase"/>
    <property type="match status" value="1"/>
</dbReference>
<name>A0A1H8FQ47_9FIRM</name>
<dbReference type="Pfam" id="PF01676">
    <property type="entry name" value="Metalloenzyme"/>
    <property type="match status" value="1"/>
</dbReference>
<comment type="pathway">
    <text evidence="6">Carbohydrate degradation; 2-deoxy-D-ribose 1-phosphate degradation; D-glyceraldehyde 3-phosphate and acetaldehyde from 2-deoxy-alpha-D-ribose 1-phosphate: step 1/2.</text>
</comment>
<dbReference type="Gene3D" id="3.40.720.10">
    <property type="entry name" value="Alkaline Phosphatase, subunit A"/>
    <property type="match status" value="1"/>
</dbReference>
<evidence type="ECO:0000256" key="4">
    <source>
        <dbReference type="ARBA" id="ARBA00023211"/>
    </source>
</evidence>
<evidence type="ECO:0000256" key="1">
    <source>
        <dbReference type="ARBA" id="ARBA00010373"/>
    </source>
</evidence>
<sequence length="395" mass="43907">MSNTDKIKRVFLIVLDSYGIGELPDAKEYGDEGSNTLAAIVKSEKYNTPWLQKMGLFNIEGVELGKEVSAPIGSFARMKEASKGKDTTIGHWEIAGIVSNSPLPTFPNGFPEDFIEEFSKRTGRKCVCNKPYSGTDVIRDYGKHHMETGDLIVYTSADSVFQIAAHEEIVSVPELYKYCEIARELLQGDRLGVGRVIARPFVGEEGNFTRTPNRHDYSLVPPQRTVMDEMVEKGLDTIGVGKIYDIFAGKGIQSTNKMKDNTDGMNITLRLMDQNFHGLCFVNLVDFDMKYGHRNDVEGYAQAATDFDKQLGEMIGKMKDDDVVIITADHGCDPSTPSTDHSREHTPMLIYGKNIKAGVDLKTRDSFSDIAKTISEIFDTPGQISGKSFLKEVIK</sequence>
<dbReference type="GO" id="GO:0000287">
    <property type="term" value="F:magnesium ion binding"/>
    <property type="evidence" value="ECO:0007669"/>
    <property type="project" value="UniProtKB-UniRule"/>
</dbReference>
<reference evidence="9 10" key="1">
    <citation type="submission" date="2016-10" db="EMBL/GenBank/DDBJ databases">
        <authorList>
            <person name="de Groot N.N."/>
        </authorList>
    </citation>
    <scope>NUCLEOTIDE SEQUENCE [LARGE SCALE GENOMIC DNA]</scope>
    <source>
        <strain evidence="9 10">Calf135</strain>
    </source>
</reference>
<feature type="binding site" evidence="6">
    <location>
        <position position="330"/>
    </location>
    <ligand>
        <name>Mn(2+)</name>
        <dbReference type="ChEBI" id="CHEBI:29035"/>
        <label>1</label>
    </ligand>
</feature>
<dbReference type="FunFam" id="3.30.70.1250:FF:000001">
    <property type="entry name" value="Phosphopentomutase"/>
    <property type="match status" value="1"/>
</dbReference>
<evidence type="ECO:0000256" key="5">
    <source>
        <dbReference type="ARBA" id="ARBA00023235"/>
    </source>
</evidence>
<dbReference type="PANTHER" id="PTHR21110">
    <property type="entry name" value="PHOSPHOPENTOMUTASE"/>
    <property type="match status" value="1"/>
</dbReference>
<dbReference type="GO" id="GO:0008973">
    <property type="term" value="F:phosphopentomutase activity"/>
    <property type="evidence" value="ECO:0007669"/>
    <property type="project" value="UniProtKB-UniRule"/>
</dbReference>
<keyword evidence="10" id="KW-1185">Reference proteome</keyword>
<evidence type="ECO:0000259" key="8">
    <source>
        <dbReference type="Pfam" id="PF01676"/>
    </source>
</evidence>
<dbReference type="Proteomes" id="UP000199512">
    <property type="component" value="Unassembled WGS sequence"/>
</dbReference>
<dbReference type="InterPro" id="IPR024052">
    <property type="entry name" value="Phosphopentomutase_DeoB_cap_sf"/>
</dbReference>
<gene>
    <name evidence="6" type="primary">deoB</name>
    <name evidence="9" type="ORF">SAMN05216454_102203</name>
</gene>
<dbReference type="CDD" id="cd16009">
    <property type="entry name" value="PPM"/>
    <property type="match status" value="1"/>
</dbReference>
<feature type="binding site" evidence="6">
    <location>
        <position position="293"/>
    </location>
    <ligand>
        <name>Mn(2+)</name>
        <dbReference type="ChEBI" id="CHEBI:29035"/>
        <label>2</label>
    </ligand>
</feature>
<dbReference type="SUPFAM" id="SSF143856">
    <property type="entry name" value="DeoB insert domain-like"/>
    <property type="match status" value="1"/>
</dbReference>